<comment type="caution">
    <text evidence="2">The sequence shown here is derived from an EMBL/GenBank/DDBJ whole genome shotgun (WGS) entry which is preliminary data.</text>
</comment>
<dbReference type="CDD" id="cd00267">
    <property type="entry name" value="ABC_ATPase"/>
    <property type="match status" value="1"/>
</dbReference>
<proteinExistence type="predicted"/>
<name>A0A2P8H7F1_9BACL</name>
<dbReference type="RefSeq" id="WP_106531933.1">
    <property type="nucleotide sequence ID" value="NZ_PYAT01000001.1"/>
</dbReference>
<accession>A0A2P8H7F1</accession>
<dbReference type="Gene3D" id="3.40.50.300">
    <property type="entry name" value="P-loop containing nucleotide triphosphate hydrolases"/>
    <property type="match status" value="2"/>
</dbReference>
<dbReference type="AlphaFoldDB" id="A0A2P8H7F1"/>
<dbReference type="InterPro" id="IPR003593">
    <property type="entry name" value="AAA+_ATPase"/>
</dbReference>
<keyword evidence="3" id="KW-1185">Reference proteome</keyword>
<dbReference type="Pfam" id="PF13175">
    <property type="entry name" value="AAA_15"/>
    <property type="match status" value="1"/>
</dbReference>
<dbReference type="InterPro" id="IPR051396">
    <property type="entry name" value="Bact_Antivir_Def_Nuclease"/>
</dbReference>
<dbReference type="SMART" id="SM00382">
    <property type="entry name" value="AAA"/>
    <property type="match status" value="1"/>
</dbReference>
<gene>
    <name evidence="2" type="ORF">B0H99_101394</name>
</gene>
<dbReference type="SUPFAM" id="SSF52540">
    <property type="entry name" value="P-loop containing nucleoside triphosphate hydrolases"/>
    <property type="match status" value="1"/>
</dbReference>
<keyword evidence="2" id="KW-0067">ATP-binding</keyword>
<dbReference type="Proteomes" id="UP000242682">
    <property type="component" value="Unassembled WGS sequence"/>
</dbReference>
<dbReference type="PANTHER" id="PTHR43581:SF2">
    <property type="entry name" value="EXCINUCLEASE ATPASE SUBUNIT"/>
    <property type="match status" value="1"/>
</dbReference>
<dbReference type="OrthoDB" id="9801813at2"/>
<feature type="domain" description="AAA+ ATPase" evidence="1">
    <location>
        <begin position="21"/>
        <end position="457"/>
    </location>
</feature>
<organism evidence="2 3">
    <name type="scientific">Planomicrobium soli</name>
    <dbReference type="NCBI Taxonomy" id="1176648"/>
    <lineage>
        <taxon>Bacteria</taxon>
        <taxon>Bacillati</taxon>
        <taxon>Bacillota</taxon>
        <taxon>Bacilli</taxon>
        <taxon>Bacillales</taxon>
        <taxon>Caryophanaceae</taxon>
        <taxon>Planomicrobium</taxon>
    </lineage>
</organism>
<dbReference type="InterPro" id="IPR041685">
    <property type="entry name" value="AAA_GajA/Old/RecF-like"/>
</dbReference>
<keyword evidence="2" id="KW-0547">Nucleotide-binding</keyword>
<dbReference type="InterPro" id="IPR027417">
    <property type="entry name" value="P-loop_NTPase"/>
</dbReference>
<reference evidence="2 3" key="1">
    <citation type="submission" date="2018-03" db="EMBL/GenBank/DDBJ databases">
        <title>Genomic Encyclopedia of Type Strains, Phase III (KMG-III): the genomes of soil and plant-associated and newly described type strains.</title>
        <authorList>
            <person name="Whitman W."/>
        </authorList>
    </citation>
    <scope>NUCLEOTIDE SEQUENCE [LARGE SCALE GENOMIC DNA]</scope>
    <source>
        <strain evidence="2 3">CGMCC 1.12259</strain>
    </source>
</reference>
<dbReference type="GO" id="GO:0005524">
    <property type="term" value="F:ATP binding"/>
    <property type="evidence" value="ECO:0007669"/>
    <property type="project" value="UniProtKB-KW"/>
</dbReference>
<sequence>MFIKSLELKGLYRKDYYVPLEKNLNILYGLNGSGKTTIIDILYLILNGEIEKTYRYNYSYLKVNFVKGEYQQELEVIEDKETKNYVIKINGKVAEEENFYYKDDIRNINNKLLYSIRITEDGNEEYIYKKDIGKKEFYKEFNSIKDISLENTYKNFVKNMKNELVYVPLDRKVKGIESKLTSSSRIGINTNKKNIENSLNIAENYYKEYLRYIAQKEIHIHEDMRIKILTELSKPQKNLINRSFKNNKKDFDNLIEELNDAMFKELRENIMELYKEYKLQHKNIMKKTKNDPENINVPEFFDYAYISAQLRSLYNVIEKVRPLKRAIDELKEKSTTVIDAINKLLKETEKKIVYDGNEGEFYFTNLEKEEHIDLNYLSSGEKQLIMFYIFSIIKFDKNDTKILFIDEPELSLHIDWQSKLLPSIVSKGEETQIIIATHSPDIIGEFIGNTVEIKGVLL</sequence>
<dbReference type="EMBL" id="PYAT01000001">
    <property type="protein sequence ID" value="PSL42146.1"/>
    <property type="molecule type" value="Genomic_DNA"/>
</dbReference>
<evidence type="ECO:0000313" key="3">
    <source>
        <dbReference type="Proteomes" id="UP000242682"/>
    </source>
</evidence>
<evidence type="ECO:0000259" key="1">
    <source>
        <dbReference type="SMART" id="SM00382"/>
    </source>
</evidence>
<evidence type="ECO:0000313" key="2">
    <source>
        <dbReference type="EMBL" id="PSL42146.1"/>
    </source>
</evidence>
<protein>
    <submittedName>
        <fullName evidence="2">Putative ATP-binding protein involved in virulence</fullName>
    </submittedName>
</protein>
<dbReference type="PANTHER" id="PTHR43581">
    <property type="entry name" value="ATP/GTP PHOSPHATASE"/>
    <property type="match status" value="1"/>
</dbReference>